<dbReference type="InterPro" id="IPR021469">
    <property type="entry name" value="DUF3122"/>
</dbReference>
<reference evidence="3" key="1">
    <citation type="journal article" date="2011" name="MBio">
        <title>Novel metabolic attributes of the genus Cyanothece, comprising a group of unicellular nitrogen-fixing Cyanobacteria.</title>
        <authorList>
            <person name="Bandyopadhyay A."/>
            <person name="Elvitigala T."/>
            <person name="Welsh E."/>
            <person name="Stockel J."/>
            <person name="Liberton M."/>
            <person name="Min H."/>
            <person name="Sherman L.A."/>
            <person name="Pakrasi H.B."/>
        </authorList>
    </citation>
    <scope>NUCLEOTIDE SEQUENCE [LARGE SCALE GENOMIC DNA]</scope>
    <source>
        <strain evidence="3">PCC 7822</strain>
        <plasmid evidence="3">Cy782201</plasmid>
    </source>
</reference>
<organism evidence="2 3">
    <name type="scientific">Gloeothece verrucosa (strain PCC 7822)</name>
    <name type="common">Cyanothece sp. (strain PCC 7822)</name>
    <dbReference type="NCBI Taxonomy" id="497965"/>
    <lineage>
        <taxon>Bacteria</taxon>
        <taxon>Bacillati</taxon>
        <taxon>Cyanobacteriota</taxon>
        <taxon>Cyanophyceae</taxon>
        <taxon>Oscillatoriophycideae</taxon>
        <taxon>Chroococcales</taxon>
        <taxon>Aphanothecaceae</taxon>
        <taxon>Gloeothece</taxon>
        <taxon>Gloeothece verrucosa</taxon>
    </lineage>
</organism>
<keyword evidence="1" id="KW-0812">Transmembrane</keyword>
<evidence type="ECO:0000313" key="2">
    <source>
        <dbReference type="EMBL" id="ADN17886.1"/>
    </source>
</evidence>
<dbReference type="AlphaFoldDB" id="E0ULQ6"/>
<keyword evidence="1" id="KW-1133">Transmembrane helix</keyword>
<keyword evidence="3" id="KW-1185">Reference proteome</keyword>
<evidence type="ECO:0008006" key="4">
    <source>
        <dbReference type="Google" id="ProtNLM"/>
    </source>
</evidence>
<dbReference type="KEGG" id="cyj:Cyan7822_6039"/>
<dbReference type="Pfam" id="PF11320">
    <property type="entry name" value="DUF3122"/>
    <property type="match status" value="1"/>
</dbReference>
<keyword evidence="1" id="KW-0472">Membrane</keyword>
<evidence type="ECO:0000313" key="3">
    <source>
        <dbReference type="Proteomes" id="UP000008206"/>
    </source>
</evidence>
<protein>
    <recommendedName>
        <fullName evidence="4">DUF3122 domain-containing protein</fullName>
    </recommendedName>
</protein>
<accession>E0ULQ6</accession>
<feature type="transmembrane region" description="Helical" evidence="1">
    <location>
        <begin position="12"/>
        <end position="34"/>
    </location>
</feature>
<geneLocation type="plasmid" evidence="2 3">
    <name>Cy782201</name>
</geneLocation>
<gene>
    <name evidence="2" type="ordered locus">Cyan7822_6039</name>
</gene>
<sequence length="174" mass="19531">MEVVQEIFLSGLIMKFVISLTLSIILLLSISLSISQSGIALIRQQEEAPGQLLYQSRHSLSDETGSTWQVVLFKRVQDGEVKTIELRLVGFPGRASFVHPKILQIIISDGIVLKTQDQFAEQAPAPNVGQYDFKKILSQLPTNKGVRLILPLEKERSLFVPSPVLLEWRFFAQS</sequence>
<proteinExistence type="predicted"/>
<name>E0ULQ6_GLOV7</name>
<dbReference type="HOGENOM" id="CLU_110216_0_0_3"/>
<dbReference type="EMBL" id="CP002199">
    <property type="protein sequence ID" value="ADN17886.1"/>
    <property type="molecule type" value="Genomic_DNA"/>
</dbReference>
<dbReference type="Proteomes" id="UP000008206">
    <property type="component" value="Plasmid Cy782201"/>
</dbReference>
<keyword evidence="2" id="KW-0614">Plasmid</keyword>
<evidence type="ECO:0000256" key="1">
    <source>
        <dbReference type="SAM" id="Phobius"/>
    </source>
</evidence>